<dbReference type="InterPro" id="IPR045851">
    <property type="entry name" value="AMP-bd_C_sf"/>
</dbReference>
<keyword evidence="3" id="KW-1185">Reference proteome</keyword>
<dbReference type="AlphaFoldDB" id="A0AAR5QG47"/>
<protein>
    <recommendedName>
        <fullName evidence="1">Meiotically up-regulated gene 62 protein-like alpha-beta domain-containing protein</fullName>
    </recommendedName>
</protein>
<organism evidence="2 3">
    <name type="scientific">Dendroctonus ponderosae</name>
    <name type="common">Mountain pine beetle</name>
    <dbReference type="NCBI Taxonomy" id="77166"/>
    <lineage>
        <taxon>Eukaryota</taxon>
        <taxon>Metazoa</taxon>
        <taxon>Ecdysozoa</taxon>
        <taxon>Arthropoda</taxon>
        <taxon>Hexapoda</taxon>
        <taxon>Insecta</taxon>
        <taxon>Pterygota</taxon>
        <taxon>Neoptera</taxon>
        <taxon>Endopterygota</taxon>
        <taxon>Coleoptera</taxon>
        <taxon>Polyphaga</taxon>
        <taxon>Cucujiformia</taxon>
        <taxon>Curculionidae</taxon>
        <taxon>Scolytinae</taxon>
        <taxon>Dendroctonus</taxon>
    </lineage>
</organism>
<sequence>MKFIYRGRIAVFSIRVLRDERICVIAEQRPDCSEEESFQWMSRVLQAVDSIHQVGIYCLALVPPNYLPKTPLGGIHLSETKRRFLEGALHPANVLMCPHTCVTNLPKPREVHSGNYHFPSEKWFHWHGERGF</sequence>
<dbReference type="PANTHER" id="PTHR22754:SF32">
    <property type="entry name" value="DISCO-INTERACTING PROTEIN 2"/>
    <property type="match status" value="1"/>
</dbReference>
<dbReference type="Proteomes" id="UP000019118">
    <property type="component" value="Unassembled WGS sequence"/>
</dbReference>
<dbReference type="PANTHER" id="PTHR22754">
    <property type="entry name" value="DISCO-INTERACTING PROTEIN 2 DIP2 -RELATED"/>
    <property type="match status" value="1"/>
</dbReference>
<proteinExistence type="predicted"/>
<name>A0AAR5QG47_DENPD</name>
<dbReference type="InterPro" id="IPR056881">
    <property type="entry name" value="Mug62_dom"/>
</dbReference>
<dbReference type="EnsemblMetazoa" id="XM_019916607.1">
    <property type="protein sequence ID" value="XP_019772166.1"/>
    <property type="gene ID" value="LOC109545764"/>
</dbReference>
<evidence type="ECO:0000313" key="3">
    <source>
        <dbReference type="Proteomes" id="UP000019118"/>
    </source>
</evidence>
<reference evidence="3" key="1">
    <citation type="journal article" date="2013" name="Genome Biol.">
        <title>Draft genome of the mountain pine beetle, Dendroctonus ponderosae Hopkins, a major forest pest.</title>
        <authorList>
            <person name="Keeling C.I."/>
            <person name="Yuen M.M."/>
            <person name="Liao N.Y."/>
            <person name="Docking T.R."/>
            <person name="Chan S.K."/>
            <person name="Taylor G.A."/>
            <person name="Palmquist D.L."/>
            <person name="Jackman S.D."/>
            <person name="Nguyen A."/>
            <person name="Li M."/>
            <person name="Henderson H."/>
            <person name="Janes J.K."/>
            <person name="Zhao Y."/>
            <person name="Pandoh P."/>
            <person name="Moore R."/>
            <person name="Sperling F.A."/>
            <person name="Huber D.P."/>
            <person name="Birol I."/>
            <person name="Jones S.J."/>
            <person name="Bohlmann J."/>
        </authorList>
    </citation>
    <scope>NUCLEOTIDE SEQUENCE</scope>
</reference>
<reference evidence="2" key="2">
    <citation type="submission" date="2024-08" db="UniProtKB">
        <authorList>
            <consortium name="EnsemblMetazoa"/>
        </authorList>
    </citation>
    <scope>IDENTIFICATION</scope>
</reference>
<dbReference type="Gene3D" id="3.30.300.30">
    <property type="match status" value="1"/>
</dbReference>
<accession>A0AAR5QG47</accession>
<dbReference type="Pfam" id="PF24919">
    <property type="entry name" value="Mug62"/>
    <property type="match status" value="1"/>
</dbReference>
<evidence type="ECO:0000259" key="1">
    <source>
        <dbReference type="Pfam" id="PF24919"/>
    </source>
</evidence>
<evidence type="ECO:0000313" key="2">
    <source>
        <dbReference type="EnsemblMetazoa" id="XP_019772166.1"/>
    </source>
</evidence>
<feature type="domain" description="Meiotically up-regulated gene 62 protein-like alpha-beta" evidence="1">
    <location>
        <begin position="39"/>
        <end position="106"/>
    </location>
</feature>